<keyword evidence="2" id="KW-1185">Reference proteome</keyword>
<dbReference type="KEGG" id="dmm:dnm_065640"/>
<dbReference type="AlphaFoldDB" id="A0A975BRY4"/>
<protein>
    <submittedName>
        <fullName evidence="1">Uncharacterized protein</fullName>
    </submittedName>
</protein>
<gene>
    <name evidence="1" type="ORF">dnm_065640</name>
</gene>
<reference evidence="1" key="1">
    <citation type="journal article" date="2021" name="Microb. Physiol.">
        <title>Proteogenomic Insights into the Physiology of Marine, Sulfate-Reducing, Filamentous Desulfonema limicola and Desulfonema magnum.</title>
        <authorList>
            <person name="Schnaars V."/>
            <person name="Wohlbrand L."/>
            <person name="Scheve S."/>
            <person name="Hinrichs C."/>
            <person name="Reinhardt R."/>
            <person name="Rabus R."/>
        </authorList>
    </citation>
    <scope>NUCLEOTIDE SEQUENCE</scope>
    <source>
        <strain evidence="1">4be13</strain>
    </source>
</reference>
<dbReference type="Proteomes" id="UP000663722">
    <property type="component" value="Chromosome"/>
</dbReference>
<proteinExistence type="predicted"/>
<name>A0A975BRY4_9BACT</name>
<organism evidence="1 2">
    <name type="scientific">Desulfonema magnum</name>
    <dbReference type="NCBI Taxonomy" id="45655"/>
    <lineage>
        <taxon>Bacteria</taxon>
        <taxon>Pseudomonadati</taxon>
        <taxon>Thermodesulfobacteriota</taxon>
        <taxon>Desulfobacteria</taxon>
        <taxon>Desulfobacterales</taxon>
        <taxon>Desulfococcaceae</taxon>
        <taxon>Desulfonema</taxon>
    </lineage>
</organism>
<sequence length="42" mass="4890">MAKKRVGPAFYPKKSAAKRLRETLCLRAFVAKKTDFQNVFSW</sequence>
<dbReference type="EMBL" id="CP061800">
    <property type="protein sequence ID" value="QTA90503.1"/>
    <property type="molecule type" value="Genomic_DNA"/>
</dbReference>
<accession>A0A975BRY4</accession>
<evidence type="ECO:0000313" key="2">
    <source>
        <dbReference type="Proteomes" id="UP000663722"/>
    </source>
</evidence>
<evidence type="ECO:0000313" key="1">
    <source>
        <dbReference type="EMBL" id="QTA90503.1"/>
    </source>
</evidence>